<keyword evidence="9 14" id="KW-0406">Ion transport</keyword>
<evidence type="ECO:0000256" key="5">
    <source>
        <dbReference type="ARBA" id="ARBA00022547"/>
    </source>
</evidence>
<keyword evidence="18" id="KW-1185">Reference proteome</keyword>
<evidence type="ECO:0000313" key="18">
    <source>
        <dbReference type="Proteomes" id="UP000245283"/>
    </source>
</evidence>
<proteinExistence type="inferred from homology"/>
<gene>
    <name evidence="14 17" type="primary">atpF</name>
    <name evidence="17" type="ORF">DD236_11745</name>
</gene>
<dbReference type="PANTHER" id="PTHR33445">
    <property type="entry name" value="ATP SYNTHASE SUBUNIT B', CHLOROPLASTIC"/>
    <property type="match status" value="1"/>
</dbReference>
<dbReference type="NCBIfam" id="TIGR01144">
    <property type="entry name" value="ATP_synt_b"/>
    <property type="match status" value="1"/>
</dbReference>
<dbReference type="GO" id="GO:0046961">
    <property type="term" value="F:proton-transporting ATPase activity, rotational mechanism"/>
    <property type="evidence" value="ECO:0007669"/>
    <property type="project" value="TreeGrafter"/>
</dbReference>
<keyword evidence="11 14" id="KW-0066">ATP synthesis</keyword>
<keyword evidence="7 14" id="KW-0375">Hydrogen ion transport</keyword>
<dbReference type="InterPro" id="IPR050059">
    <property type="entry name" value="ATP_synthase_B_chain"/>
</dbReference>
<dbReference type="OrthoDB" id="5243563at2"/>
<dbReference type="GO" id="GO:0046933">
    <property type="term" value="F:proton-transporting ATP synthase activity, rotational mechanism"/>
    <property type="evidence" value="ECO:0007669"/>
    <property type="project" value="UniProtKB-UniRule"/>
</dbReference>
<evidence type="ECO:0000256" key="3">
    <source>
        <dbReference type="ARBA" id="ARBA00022448"/>
    </source>
</evidence>
<dbReference type="HAMAP" id="MF_01398">
    <property type="entry name" value="ATP_synth_b_bprime"/>
    <property type="match status" value="1"/>
</dbReference>
<keyword evidence="5 14" id="KW-0138">CF(0)</keyword>
<sequence>MAEEAEHNLLLPAPADLIWGSIAFVIVALVVGKLAWPTFMEMLDERKTKIEDGLAAAANAKEEMAGEREALADEINNAHREAAQIRNQAKDNAVEIARTAKADAASDAERITSNAQRQIEVDATSAKKALEQQIGTLAVDLAEKIVGAQALDPDISRDVIDRFLDDLEAQNAQLAKAEVKEN</sequence>
<keyword evidence="10 14" id="KW-0472">Membrane</keyword>
<evidence type="ECO:0000256" key="4">
    <source>
        <dbReference type="ARBA" id="ARBA00022475"/>
    </source>
</evidence>
<comment type="subcellular location">
    <subcellularLocation>
        <location evidence="1 14">Cell membrane</location>
        <topology evidence="1 14">Single-pass membrane protein</topology>
    </subcellularLocation>
</comment>
<comment type="function">
    <text evidence="12 14">F(1)F(0) ATP synthase produces ATP from ADP in the presence of a proton or sodium gradient. F-type ATPases consist of two structural domains, F(1) containing the extramembraneous catalytic core and F(0) containing the membrane proton channel, linked together by a central stalk and a peripheral stalk. During catalysis, ATP synthesis in the catalytic domain of F(1) is coupled via a rotary mechanism of the central stalk subunits to proton translocation.</text>
</comment>
<dbReference type="GO" id="GO:0045259">
    <property type="term" value="C:proton-transporting ATP synthase complex"/>
    <property type="evidence" value="ECO:0007669"/>
    <property type="project" value="UniProtKB-KW"/>
</dbReference>
<evidence type="ECO:0000256" key="6">
    <source>
        <dbReference type="ARBA" id="ARBA00022692"/>
    </source>
</evidence>
<dbReference type="EMBL" id="QETB01000008">
    <property type="protein sequence ID" value="PWF24408.1"/>
    <property type="molecule type" value="Genomic_DNA"/>
</dbReference>
<dbReference type="InterPro" id="IPR005864">
    <property type="entry name" value="ATP_synth_F0_bsu_bac"/>
</dbReference>
<organism evidence="17 18">
    <name type="scientific">Ancrocorticia populi</name>
    <dbReference type="NCBI Taxonomy" id="2175228"/>
    <lineage>
        <taxon>Bacteria</taxon>
        <taxon>Bacillati</taxon>
        <taxon>Actinomycetota</taxon>
        <taxon>Actinomycetes</taxon>
        <taxon>Actinomycetales</taxon>
        <taxon>Actinomycetaceae</taxon>
        <taxon>Ancrocorticia</taxon>
    </lineage>
</organism>
<comment type="function">
    <text evidence="14">Component of the F(0) channel, it forms part of the peripheral stalk, linking F(1) to F(0).</text>
</comment>
<keyword evidence="3 14" id="KW-0813">Transport</keyword>
<dbReference type="Pfam" id="PF00430">
    <property type="entry name" value="ATP-synt_B"/>
    <property type="match status" value="1"/>
</dbReference>
<evidence type="ECO:0000256" key="12">
    <source>
        <dbReference type="ARBA" id="ARBA00025198"/>
    </source>
</evidence>
<dbReference type="Proteomes" id="UP000245283">
    <property type="component" value="Unassembled WGS sequence"/>
</dbReference>
<dbReference type="SUPFAM" id="SSF81573">
    <property type="entry name" value="F1F0 ATP synthase subunit B, membrane domain"/>
    <property type="match status" value="1"/>
</dbReference>
<evidence type="ECO:0000256" key="16">
    <source>
        <dbReference type="SAM" id="Coils"/>
    </source>
</evidence>
<evidence type="ECO:0000256" key="8">
    <source>
        <dbReference type="ARBA" id="ARBA00022989"/>
    </source>
</evidence>
<dbReference type="InterPro" id="IPR002146">
    <property type="entry name" value="ATP_synth_b/b'su_bac/chlpt"/>
</dbReference>
<feature type="coiled-coil region" evidence="16">
    <location>
        <begin position="54"/>
        <end position="92"/>
    </location>
</feature>
<protein>
    <recommendedName>
        <fullName evidence="14">ATP synthase subunit b</fullName>
    </recommendedName>
    <alternativeName>
        <fullName evidence="14">ATP synthase F(0) sector subunit b</fullName>
    </alternativeName>
    <alternativeName>
        <fullName evidence="14">ATPase subunit I</fullName>
    </alternativeName>
    <alternativeName>
        <fullName evidence="14">F-type ATPase subunit b</fullName>
        <shortName evidence="14">F-ATPase subunit b</shortName>
    </alternativeName>
</protein>
<evidence type="ECO:0000256" key="2">
    <source>
        <dbReference type="ARBA" id="ARBA00005513"/>
    </source>
</evidence>
<reference evidence="18" key="1">
    <citation type="submission" date="2018-05" db="EMBL/GenBank/DDBJ databases">
        <authorList>
            <person name="Li Y."/>
        </authorList>
    </citation>
    <scope>NUCLEOTIDE SEQUENCE [LARGE SCALE GENOMIC DNA]</scope>
    <source>
        <strain evidence="18">sk1b4</strain>
    </source>
</reference>
<evidence type="ECO:0000256" key="10">
    <source>
        <dbReference type="ARBA" id="ARBA00023136"/>
    </source>
</evidence>
<evidence type="ECO:0000256" key="7">
    <source>
        <dbReference type="ARBA" id="ARBA00022781"/>
    </source>
</evidence>
<dbReference type="GO" id="GO:0005886">
    <property type="term" value="C:plasma membrane"/>
    <property type="evidence" value="ECO:0007669"/>
    <property type="project" value="UniProtKB-SubCell"/>
</dbReference>
<dbReference type="AlphaFoldDB" id="A0A2V1K2F8"/>
<keyword evidence="16" id="KW-0175">Coiled coil</keyword>
<keyword evidence="8 14" id="KW-1133">Transmembrane helix</keyword>
<feature type="transmembrane region" description="Helical" evidence="14">
    <location>
        <begin position="17"/>
        <end position="36"/>
    </location>
</feature>
<accession>A0A2V1K2F8</accession>
<dbReference type="Gene3D" id="6.10.250.1580">
    <property type="match status" value="1"/>
</dbReference>
<evidence type="ECO:0000313" key="17">
    <source>
        <dbReference type="EMBL" id="PWF24408.1"/>
    </source>
</evidence>
<evidence type="ECO:0000256" key="11">
    <source>
        <dbReference type="ARBA" id="ARBA00023310"/>
    </source>
</evidence>
<dbReference type="InterPro" id="IPR028987">
    <property type="entry name" value="ATP_synth_B-like_membr_sf"/>
</dbReference>
<evidence type="ECO:0000256" key="9">
    <source>
        <dbReference type="ARBA" id="ARBA00023065"/>
    </source>
</evidence>
<keyword evidence="6 14" id="KW-0812">Transmembrane</keyword>
<keyword evidence="4 14" id="KW-1003">Cell membrane</keyword>
<comment type="caution">
    <text evidence="17">The sequence shown here is derived from an EMBL/GenBank/DDBJ whole genome shotgun (WGS) entry which is preliminary data.</text>
</comment>
<dbReference type="CDD" id="cd06503">
    <property type="entry name" value="ATP-synt_Fo_b"/>
    <property type="match status" value="1"/>
</dbReference>
<evidence type="ECO:0000256" key="1">
    <source>
        <dbReference type="ARBA" id="ARBA00004162"/>
    </source>
</evidence>
<comment type="subunit">
    <text evidence="13 14">F-type ATPases have 2 components, F(1) - the catalytic core - and F(0) - the membrane proton channel. F(1) has five subunits: alpha(3), beta(3), gamma(1), delta(1), epsilon(1). F(0) has three main subunits: a(1), b(2) and c(10-14). The alpha and beta chains form an alternating ring which encloses part of the gamma chain. F(1) is attached to F(0) by a central stalk formed by the gamma and epsilon chains, while a peripheral stalk is formed by the delta and b chains.</text>
</comment>
<dbReference type="PANTHER" id="PTHR33445:SF1">
    <property type="entry name" value="ATP SYNTHASE SUBUNIT B"/>
    <property type="match status" value="1"/>
</dbReference>
<name>A0A2V1K2F8_9ACTO</name>
<evidence type="ECO:0000256" key="13">
    <source>
        <dbReference type="ARBA" id="ARBA00025830"/>
    </source>
</evidence>
<comment type="similarity">
    <text evidence="2 14 15">Belongs to the ATPase B chain family.</text>
</comment>
<evidence type="ECO:0000256" key="14">
    <source>
        <dbReference type="HAMAP-Rule" id="MF_01398"/>
    </source>
</evidence>
<evidence type="ECO:0000256" key="15">
    <source>
        <dbReference type="RuleBase" id="RU003848"/>
    </source>
</evidence>